<dbReference type="GO" id="GO:0008270">
    <property type="term" value="F:zinc ion binding"/>
    <property type="evidence" value="ECO:0007669"/>
    <property type="project" value="UniProtKB-KW"/>
</dbReference>
<feature type="compositionally biased region" description="Basic and acidic residues" evidence="2">
    <location>
        <begin position="401"/>
        <end position="424"/>
    </location>
</feature>
<gene>
    <name evidence="4" type="ORF">LTRI10_LOCUS3369</name>
</gene>
<evidence type="ECO:0000256" key="1">
    <source>
        <dbReference type="PROSITE-ProRule" id="PRU00047"/>
    </source>
</evidence>
<accession>A0AAV2CGH2</accession>
<feature type="compositionally biased region" description="Polar residues" evidence="2">
    <location>
        <begin position="501"/>
        <end position="519"/>
    </location>
</feature>
<feature type="region of interest" description="Disordered" evidence="2">
    <location>
        <begin position="1"/>
        <end position="54"/>
    </location>
</feature>
<feature type="region of interest" description="Disordered" evidence="2">
    <location>
        <begin position="309"/>
        <end position="556"/>
    </location>
</feature>
<feature type="domain" description="CCHC-type" evidence="3">
    <location>
        <begin position="285"/>
        <end position="300"/>
    </location>
</feature>
<dbReference type="Proteomes" id="UP001497516">
    <property type="component" value="Chromosome 1"/>
</dbReference>
<name>A0AAV2CGH2_9ROSI</name>
<dbReference type="InterPro" id="IPR001878">
    <property type="entry name" value="Znf_CCHC"/>
</dbReference>
<evidence type="ECO:0000259" key="3">
    <source>
        <dbReference type="PROSITE" id="PS50158"/>
    </source>
</evidence>
<dbReference type="InterPro" id="IPR025558">
    <property type="entry name" value="DUF4283"/>
</dbReference>
<evidence type="ECO:0000313" key="5">
    <source>
        <dbReference type="Proteomes" id="UP001497516"/>
    </source>
</evidence>
<dbReference type="Pfam" id="PF14111">
    <property type="entry name" value="DUF4283"/>
    <property type="match status" value="1"/>
</dbReference>
<dbReference type="PROSITE" id="PS50158">
    <property type="entry name" value="ZF_CCHC"/>
    <property type="match status" value="1"/>
</dbReference>
<evidence type="ECO:0000256" key="2">
    <source>
        <dbReference type="SAM" id="MobiDB-lite"/>
    </source>
</evidence>
<feature type="compositionally biased region" description="Basic and acidic residues" evidence="2">
    <location>
        <begin position="522"/>
        <end position="531"/>
    </location>
</feature>
<keyword evidence="1" id="KW-0479">Metal-binding</keyword>
<sequence length="631" mass="68864">MLSSAPGETVASPPAPFPSDRPPDTAPAEVAPPVSDMIVDSSPSSSEGNQLASNQNADKVVQPFSYAKAVIGLQDIQSTPPCATTWTPVGEHNLIRGVKDGEPALSISPQFKHKICAPWQRSLVVRLLGSKIGFMTLCSRLRGLWKPTGTLEIRDLDYDCFLVKLDNEQDYFRALTEGPWMIFDHYLVVQQWSPNFKVSDPLPRTMIVWAQLLVLKIHFYHREVLTTLGNLIGRTIKLDYHTLNQERAKFARIAMEVDLSKHLVPRIWLDDAWQRVEYENLPQVCFHCGKIGHTADTCPQLRPTLLPRVNSSPDGATSEMSPGIPSEENPGFGPWMLVSRKSRCGSRDVQKKGNSGPEVAQSTQGNPAKNGKGGVVIREREDLVPQLMKPTGSSSQQVTSQEKKGNNVKKGNEESIKGKEKLKVDTMAAKGVLGPGPGRQRAFSSGPKTGHGTDKASSSGQQSASTDHPVPSPSPTPSTQTTGSPAQIDTSGRQTLPFAIRSTTGTNGTVLQVVEFQQSEGEEGKTTERGELSTATRLKKNKKTSDRVRKGSPAKMIPIRTIQRWSPMKEKRAKPRARLASLTLQEISAWTSENGKAAAILSLEQDRAATIPNQEAALPLTTAEHGQPNDH</sequence>
<dbReference type="AlphaFoldDB" id="A0AAV2CGH2"/>
<organism evidence="4 5">
    <name type="scientific">Linum trigynum</name>
    <dbReference type="NCBI Taxonomy" id="586398"/>
    <lineage>
        <taxon>Eukaryota</taxon>
        <taxon>Viridiplantae</taxon>
        <taxon>Streptophyta</taxon>
        <taxon>Embryophyta</taxon>
        <taxon>Tracheophyta</taxon>
        <taxon>Spermatophyta</taxon>
        <taxon>Magnoliopsida</taxon>
        <taxon>eudicotyledons</taxon>
        <taxon>Gunneridae</taxon>
        <taxon>Pentapetalae</taxon>
        <taxon>rosids</taxon>
        <taxon>fabids</taxon>
        <taxon>Malpighiales</taxon>
        <taxon>Linaceae</taxon>
        <taxon>Linum</taxon>
    </lineage>
</organism>
<protein>
    <recommendedName>
        <fullName evidence="3">CCHC-type domain-containing protein</fullName>
    </recommendedName>
</protein>
<dbReference type="InterPro" id="IPR040256">
    <property type="entry name" value="At4g02000-like"/>
</dbReference>
<reference evidence="4 5" key="1">
    <citation type="submission" date="2024-04" db="EMBL/GenBank/DDBJ databases">
        <authorList>
            <person name="Fracassetti M."/>
        </authorList>
    </citation>
    <scope>NUCLEOTIDE SEQUENCE [LARGE SCALE GENOMIC DNA]</scope>
</reference>
<feature type="compositionally biased region" description="Low complexity" evidence="2">
    <location>
        <begin position="32"/>
        <end position="46"/>
    </location>
</feature>
<dbReference type="PANTHER" id="PTHR31286:SF99">
    <property type="entry name" value="DUF4283 DOMAIN-CONTAINING PROTEIN"/>
    <property type="match status" value="1"/>
</dbReference>
<feature type="compositionally biased region" description="Polar residues" evidence="2">
    <location>
        <begin position="455"/>
        <end position="464"/>
    </location>
</feature>
<dbReference type="SUPFAM" id="SSF57756">
    <property type="entry name" value="Retrovirus zinc finger-like domains"/>
    <property type="match status" value="1"/>
</dbReference>
<keyword evidence="1" id="KW-0863">Zinc-finger</keyword>
<dbReference type="InterPro" id="IPR036875">
    <property type="entry name" value="Znf_CCHC_sf"/>
</dbReference>
<dbReference type="SMART" id="SM00343">
    <property type="entry name" value="ZnF_C2HC"/>
    <property type="match status" value="1"/>
</dbReference>
<dbReference type="PANTHER" id="PTHR31286">
    <property type="entry name" value="GLYCINE-RICH CELL WALL STRUCTURAL PROTEIN 1.8-LIKE"/>
    <property type="match status" value="1"/>
</dbReference>
<dbReference type="EMBL" id="OZ034813">
    <property type="protein sequence ID" value="CAL1355618.1"/>
    <property type="molecule type" value="Genomic_DNA"/>
</dbReference>
<proteinExistence type="predicted"/>
<feature type="compositionally biased region" description="Polar residues" evidence="2">
    <location>
        <begin position="391"/>
        <end position="400"/>
    </location>
</feature>
<evidence type="ECO:0000313" key="4">
    <source>
        <dbReference type="EMBL" id="CAL1355618.1"/>
    </source>
</evidence>
<keyword evidence="5" id="KW-1185">Reference proteome</keyword>
<keyword evidence="1" id="KW-0862">Zinc</keyword>
<dbReference type="GO" id="GO:0003676">
    <property type="term" value="F:nucleic acid binding"/>
    <property type="evidence" value="ECO:0007669"/>
    <property type="project" value="InterPro"/>
</dbReference>
<feature type="compositionally biased region" description="Polar residues" evidence="2">
    <location>
        <begin position="309"/>
        <end position="320"/>
    </location>
</feature>